<evidence type="ECO:0000313" key="17">
    <source>
        <dbReference type="EMBL" id="MBB6208990.1"/>
    </source>
</evidence>
<protein>
    <recommendedName>
        <fullName evidence="3">Cytochrome c1</fullName>
    </recommendedName>
</protein>
<keyword evidence="4" id="KW-0813">Transport</keyword>
<keyword evidence="5 13" id="KW-0349">Heme</keyword>
<keyword evidence="12 14" id="KW-0472">Membrane</keyword>
<evidence type="ECO:0000256" key="7">
    <source>
        <dbReference type="ARBA" id="ARBA00022692"/>
    </source>
</evidence>
<dbReference type="PRINTS" id="PR00603">
    <property type="entry name" value="CYTOCHROMEC1"/>
</dbReference>
<dbReference type="SUPFAM" id="SSF46626">
    <property type="entry name" value="Cytochrome c"/>
    <property type="match status" value="1"/>
</dbReference>
<dbReference type="Proteomes" id="UP000544872">
    <property type="component" value="Unassembled WGS sequence"/>
</dbReference>
<keyword evidence="15" id="KW-0732">Signal</keyword>
<accession>A0A7W9ZCS4</accession>
<dbReference type="FunFam" id="1.10.760.10:FF:000011">
    <property type="entry name" value="Cytochrome c1, putative"/>
    <property type="match status" value="1"/>
</dbReference>
<proteinExistence type="inferred from homology"/>
<evidence type="ECO:0000259" key="16">
    <source>
        <dbReference type="PROSITE" id="PS51007"/>
    </source>
</evidence>
<keyword evidence="18" id="KW-1185">Reference proteome</keyword>
<comment type="caution">
    <text evidence="17">The sequence shown here is derived from an EMBL/GenBank/DDBJ whole genome shotgun (WGS) entry which is preliminary data.</text>
</comment>
<organism evidence="17 18">
    <name type="scientific">Novispirillum itersonii</name>
    <name type="common">Aquaspirillum itersonii</name>
    <dbReference type="NCBI Taxonomy" id="189"/>
    <lineage>
        <taxon>Bacteria</taxon>
        <taxon>Pseudomonadati</taxon>
        <taxon>Pseudomonadota</taxon>
        <taxon>Alphaproteobacteria</taxon>
        <taxon>Rhodospirillales</taxon>
        <taxon>Novispirillaceae</taxon>
        <taxon>Novispirillum</taxon>
    </lineage>
</organism>
<dbReference type="Pfam" id="PF02167">
    <property type="entry name" value="Cytochrom_C1"/>
    <property type="match status" value="1"/>
</dbReference>
<evidence type="ECO:0000256" key="15">
    <source>
        <dbReference type="SAM" id="SignalP"/>
    </source>
</evidence>
<dbReference type="Gene3D" id="1.10.760.10">
    <property type="entry name" value="Cytochrome c-like domain"/>
    <property type="match status" value="1"/>
</dbReference>
<evidence type="ECO:0000256" key="6">
    <source>
        <dbReference type="ARBA" id="ARBA00022660"/>
    </source>
</evidence>
<keyword evidence="11 13" id="KW-0408">Iron</keyword>
<dbReference type="AlphaFoldDB" id="A0A7W9ZCS4"/>
<dbReference type="SUPFAM" id="SSF81496">
    <property type="entry name" value="Cytochrome c1 subunit of cytochrome bc1 complex (Ubiquinol-cytochrome c reductase), transmembrane anchor"/>
    <property type="match status" value="1"/>
</dbReference>
<dbReference type="EMBL" id="JACIIX010000001">
    <property type="protein sequence ID" value="MBB6208990.1"/>
    <property type="molecule type" value="Genomic_DNA"/>
</dbReference>
<dbReference type="GO" id="GO:0009055">
    <property type="term" value="F:electron transfer activity"/>
    <property type="evidence" value="ECO:0007669"/>
    <property type="project" value="InterPro"/>
</dbReference>
<keyword evidence="6" id="KW-0679">Respiratory chain</keyword>
<name>A0A7W9ZCS4_NOVIT</name>
<dbReference type="RefSeq" id="WP_184260702.1">
    <property type="nucleotide sequence ID" value="NZ_JACIIX010000001.1"/>
</dbReference>
<keyword evidence="8 13" id="KW-0479">Metal-binding</keyword>
<dbReference type="GO" id="GO:0016020">
    <property type="term" value="C:membrane"/>
    <property type="evidence" value="ECO:0007669"/>
    <property type="project" value="UniProtKB-SubCell"/>
</dbReference>
<dbReference type="PROSITE" id="PS51007">
    <property type="entry name" value="CYTC"/>
    <property type="match status" value="1"/>
</dbReference>
<feature type="signal peptide" evidence="15">
    <location>
        <begin position="1"/>
        <end position="24"/>
    </location>
</feature>
<comment type="similarity">
    <text evidence="2">Belongs to the cytochrome c family.</text>
</comment>
<dbReference type="GO" id="GO:0046872">
    <property type="term" value="F:metal ion binding"/>
    <property type="evidence" value="ECO:0007669"/>
    <property type="project" value="UniProtKB-KW"/>
</dbReference>
<feature type="chain" id="PRO_5031122640" description="Cytochrome c1" evidence="15">
    <location>
        <begin position="25"/>
        <end position="257"/>
    </location>
</feature>
<evidence type="ECO:0000256" key="2">
    <source>
        <dbReference type="ARBA" id="ARBA00006488"/>
    </source>
</evidence>
<dbReference type="InterPro" id="IPR036909">
    <property type="entry name" value="Cyt_c-like_dom_sf"/>
</dbReference>
<evidence type="ECO:0000256" key="10">
    <source>
        <dbReference type="ARBA" id="ARBA00022989"/>
    </source>
</evidence>
<dbReference type="InterPro" id="IPR002326">
    <property type="entry name" value="Cyt_c1"/>
</dbReference>
<evidence type="ECO:0000256" key="13">
    <source>
        <dbReference type="PIRSR" id="PIRSR602326-1"/>
    </source>
</evidence>
<evidence type="ECO:0000256" key="14">
    <source>
        <dbReference type="SAM" id="Phobius"/>
    </source>
</evidence>
<gene>
    <name evidence="17" type="ORF">FHS48_000371</name>
</gene>
<feature type="binding site" description="covalent" evidence="13">
    <location>
        <position position="185"/>
    </location>
    <ligand>
        <name>heme c</name>
        <dbReference type="ChEBI" id="CHEBI:61717"/>
    </ligand>
</feature>
<keyword evidence="7 14" id="KW-0812">Transmembrane</keyword>
<feature type="binding site" description="covalent" evidence="13">
    <location>
        <position position="66"/>
    </location>
    <ligand>
        <name>heme c</name>
        <dbReference type="ChEBI" id="CHEBI:61717"/>
    </ligand>
</feature>
<dbReference type="InterPro" id="IPR021157">
    <property type="entry name" value="Cyt_c1_TM_anchor_C"/>
</dbReference>
<reference evidence="17 18" key="1">
    <citation type="submission" date="2020-08" db="EMBL/GenBank/DDBJ databases">
        <title>Genomic Encyclopedia of Type Strains, Phase IV (KMG-IV): sequencing the most valuable type-strain genomes for metagenomic binning, comparative biology and taxonomic classification.</title>
        <authorList>
            <person name="Goeker M."/>
        </authorList>
    </citation>
    <scope>NUCLEOTIDE SEQUENCE [LARGE SCALE GENOMIC DNA]</scope>
    <source>
        <strain evidence="17 18">DSM 11590</strain>
    </source>
</reference>
<feature type="transmembrane region" description="Helical" evidence="14">
    <location>
        <begin position="229"/>
        <end position="247"/>
    </location>
</feature>
<evidence type="ECO:0000256" key="3">
    <source>
        <dbReference type="ARBA" id="ARBA00016165"/>
    </source>
</evidence>
<evidence type="ECO:0000256" key="1">
    <source>
        <dbReference type="ARBA" id="ARBA00004370"/>
    </source>
</evidence>
<evidence type="ECO:0000256" key="9">
    <source>
        <dbReference type="ARBA" id="ARBA00022982"/>
    </source>
</evidence>
<comment type="subcellular location">
    <subcellularLocation>
        <location evidence="1">Membrane</location>
    </subcellularLocation>
</comment>
<dbReference type="InterPro" id="IPR009056">
    <property type="entry name" value="Cyt_c-like_dom"/>
</dbReference>
<feature type="binding site" description="covalent" evidence="13">
    <location>
        <position position="62"/>
    </location>
    <ligand>
        <name>heme c</name>
        <dbReference type="ChEBI" id="CHEBI:61717"/>
    </ligand>
</feature>
<feature type="domain" description="Cytochrome c" evidence="16">
    <location>
        <begin position="49"/>
        <end position="156"/>
    </location>
</feature>
<keyword evidence="10 14" id="KW-1133">Transmembrane helix</keyword>
<dbReference type="GO" id="GO:0020037">
    <property type="term" value="F:heme binding"/>
    <property type="evidence" value="ECO:0007669"/>
    <property type="project" value="InterPro"/>
</dbReference>
<evidence type="ECO:0000256" key="12">
    <source>
        <dbReference type="ARBA" id="ARBA00023136"/>
    </source>
</evidence>
<comment type="cofactor">
    <cofactor evidence="13">
        <name>heme c</name>
        <dbReference type="ChEBI" id="CHEBI:61717"/>
    </cofactor>
    <text evidence="13">Binds 1 heme c group covalently per subunit.</text>
</comment>
<evidence type="ECO:0000256" key="4">
    <source>
        <dbReference type="ARBA" id="ARBA00022448"/>
    </source>
</evidence>
<evidence type="ECO:0000256" key="8">
    <source>
        <dbReference type="ARBA" id="ARBA00022723"/>
    </source>
</evidence>
<keyword evidence="9" id="KW-0249">Electron transport</keyword>
<evidence type="ECO:0000313" key="18">
    <source>
        <dbReference type="Proteomes" id="UP000544872"/>
    </source>
</evidence>
<dbReference type="PANTHER" id="PTHR10266">
    <property type="entry name" value="CYTOCHROME C1"/>
    <property type="match status" value="1"/>
</dbReference>
<feature type="binding site" description="covalent" evidence="13">
    <location>
        <position position="65"/>
    </location>
    <ligand>
        <name>heme c</name>
        <dbReference type="ChEBI" id="CHEBI:61717"/>
    </ligand>
</feature>
<dbReference type="Gene3D" id="1.20.5.100">
    <property type="entry name" value="Cytochrome c1, transmembrane anchor, C-terminal"/>
    <property type="match status" value="1"/>
</dbReference>
<evidence type="ECO:0000256" key="5">
    <source>
        <dbReference type="ARBA" id="ARBA00022617"/>
    </source>
</evidence>
<dbReference type="PANTHER" id="PTHR10266:SF3">
    <property type="entry name" value="CYTOCHROME C1, HEME PROTEIN, MITOCHONDRIAL"/>
    <property type="match status" value="1"/>
</dbReference>
<sequence length="257" mass="28393">MRKFLIAAFAAVGFSALASAPAMASGGGETLLEKQAWTWQGVFGHYDKPQLRRGLQVYREVCASCHSLNLVRYRNLTEIGLTEEEVKAYAAQFEYQDGFDDAGEPKIRPGLPADPLKAPFSNEKAARAANGGALPPDLSLMAKARPNGPDYLYTLLTAYRDPPAGFHLMEGMNYNPAFPGNQIAMPQMIFDDSVTYADGASTERHAISRDVVAFLNWAAEPELEARKALGLKVMIFLGVFTALFYALKRQIWKRIEH</sequence>
<evidence type="ECO:0000256" key="11">
    <source>
        <dbReference type="ARBA" id="ARBA00023004"/>
    </source>
</evidence>